<keyword evidence="3" id="KW-1185">Reference proteome</keyword>
<dbReference type="Proteomes" id="UP000785679">
    <property type="component" value="Unassembled WGS sequence"/>
</dbReference>
<evidence type="ECO:0000313" key="3">
    <source>
        <dbReference type="Proteomes" id="UP000785679"/>
    </source>
</evidence>
<dbReference type="EMBL" id="RRYP01002130">
    <property type="protein sequence ID" value="TNV85124.1"/>
    <property type="molecule type" value="Genomic_DNA"/>
</dbReference>
<feature type="region of interest" description="Disordered" evidence="1">
    <location>
        <begin position="185"/>
        <end position="215"/>
    </location>
</feature>
<gene>
    <name evidence="2" type="ORF">FGO68_gene13507</name>
</gene>
<name>A0A8J8P305_HALGN</name>
<evidence type="ECO:0000256" key="1">
    <source>
        <dbReference type="SAM" id="MobiDB-lite"/>
    </source>
</evidence>
<reference evidence="2" key="1">
    <citation type="submission" date="2019-06" db="EMBL/GenBank/DDBJ databases">
        <authorList>
            <person name="Zheng W."/>
        </authorList>
    </citation>
    <scope>NUCLEOTIDE SEQUENCE</scope>
    <source>
        <strain evidence="2">QDHG01</strain>
    </source>
</reference>
<organism evidence="2 3">
    <name type="scientific">Halteria grandinella</name>
    <dbReference type="NCBI Taxonomy" id="5974"/>
    <lineage>
        <taxon>Eukaryota</taxon>
        <taxon>Sar</taxon>
        <taxon>Alveolata</taxon>
        <taxon>Ciliophora</taxon>
        <taxon>Intramacronucleata</taxon>
        <taxon>Spirotrichea</taxon>
        <taxon>Stichotrichia</taxon>
        <taxon>Sporadotrichida</taxon>
        <taxon>Halteriidae</taxon>
        <taxon>Halteria</taxon>
    </lineage>
</organism>
<comment type="caution">
    <text evidence="2">The sequence shown here is derived from an EMBL/GenBank/DDBJ whole genome shotgun (WGS) entry which is preliminary data.</text>
</comment>
<evidence type="ECO:0000313" key="2">
    <source>
        <dbReference type="EMBL" id="TNV85124.1"/>
    </source>
</evidence>
<protein>
    <submittedName>
        <fullName evidence="2">Uncharacterized protein</fullName>
    </submittedName>
</protein>
<feature type="compositionally biased region" description="Basic residues" evidence="1">
    <location>
        <begin position="78"/>
        <end position="90"/>
    </location>
</feature>
<accession>A0A8J8P305</accession>
<proteinExistence type="predicted"/>
<feature type="region of interest" description="Disordered" evidence="1">
    <location>
        <begin position="71"/>
        <end position="122"/>
    </location>
</feature>
<dbReference type="AlphaFoldDB" id="A0A8J8P305"/>
<sequence>MKCIMQIDLMRRGEELSPEQFYKGYVDVDADLVRDFEERFLQTEHQLLIDDDGNNNDTHQLMGEIKPNKQMASMNNKKGGKFKGKKKQSKISKGDSSMTVGMKKKTKSILQEEEEDPDFNRDEDSYFLLNKVGGESSLLLEQSSSLDAHGTSILQRPYLTKVAPGNDLDVNNISPWNLEGSFINKKRRGSDSRDSTRKANALLQPVKRSNVDAKE</sequence>